<evidence type="ECO:0000256" key="1">
    <source>
        <dbReference type="SAM" id="MobiDB-lite"/>
    </source>
</evidence>
<dbReference type="EMBL" id="JAWRVE010000332">
    <property type="protein sequence ID" value="KAL1845354.1"/>
    <property type="molecule type" value="Genomic_DNA"/>
</dbReference>
<feature type="region of interest" description="Disordered" evidence="1">
    <location>
        <begin position="507"/>
        <end position="564"/>
    </location>
</feature>
<accession>A0ABR3VUN7</accession>
<protein>
    <submittedName>
        <fullName evidence="2">Uncharacterized protein</fullName>
    </submittedName>
</protein>
<name>A0ABR3VUN7_9PEZI</name>
<feature type="compositionally biased region" description="Acidic residues" evidence="1">
    <location>
        <begin position="83"/>
        <end position="93"/>
    </location>
</feature>
<feature type="compositionally biased region" description="Polar residues" evidence="1">
    <location>
        <begin position="522"/>
        <end position="547"/>
    </location>
</feature>
<evidence type="ECO:0000313" key="3">
    <source>
        <dbReference type="Proteomes" id="UP001583177"/>
    </source>
</evidence>
<comment type="caution">
    <text evidence="2">The sequence shown here is derived from an EMBL/GenBank/DDBJ whole genome shotgun (WGS) entry which is preliminary data.</text>
</comment>
<feature type="region of interest" description="Disordered" evidence="1">
    <location>
        <begin position="1"/>
        <end position="23"/>
    </location>
</feature>
<evidence type="ECO:0000313" key="2">
    <source>
        <dbReference type="EMBL" id="KAL1845354.1"/>
    </source>
</evidence>
<gene>
    <name evidence="2" type="ORF">Daus18300_014562</name>
</gene>
<organism evidence="2 3">
    <name type="scientific">Diaporthe australafricana</name>
    <dbReference type="NCBI Taxonomy" id="127596"/>
    <lineage>
        <taxon>Eukaryota</taxon>
        <taxon>Fungi</taxon>
        <taxon>Dikarya</taxon>
        <taxon>Ascomycota</taxon>
        <taxon>Pezizomycotina</taxon>
        <taxon>Sordariomycetes</taxon>
        <taxon>Sordariomycetidae</taxon>
        <taxon>Diaporthales</taxon>
        <taxon>Diaporthaceae</taxon>
        <taxon>Diaporthe</taxon>
    </lineage>
</organism>
<reference evidence="2 3" key="1">
    <citation type="journal article" date="2024" name="IMA Fungus">
        <title>IMA Genome - F19 : A genome assembly and annotation guide to empower mycologists, including annotated draft genome sequences of Ceratocystis pirilliformis, Diaporthe australafricana, Fusarium ophioides, Paecilomyces lecythidis, and Sporothrix stenoceras.</title>
        <authorList>
            <person name="Aylward J."/>
            <person name="Wilson A.M."/>
            <person name="Visagie C.M."/>
            <person name="Spraker J."/>
            <person name="Barnes I."/>
            <person name="Buitendag C."/>
            <person name="Ceriani C."/>
            <person name="Del Mar Angel L."/>
            <person name="du Plessis D."/>
            <person name="Fuchs T."/>
            <person name="Gasser K."/>
            <person name="Kramer D."/>
            <person name="Li W."/>
            <person name="Munsamy K."/>
            <person name="Piso A."/>
            <person name="Price J.L."/>
            <person name="Sonnekus B."/>
            <person name="Thomas C."/>
            <person name="van der Nest A."/>
            <person name="van Dijk A."/>
            <person name="van Heerden A."/>
            <person name="van Vuuren N."/>
            <person name="Yilmaz N."/>
            <person name="Duong T.A."/>
            <person name="van der Merwe N.A."/>
            <person name="Wingfield M.J."/>
            <person name="Wingfield B.D."/>
        </authorList>
    </citation>
    <scope>NUCLEOTIDE SEQUENCE [LARGE SCALE GENOMIC DNA]</scope>
    <source>
        <strain evidence="2 3">CMW 18300</strain>
    </source>
</reference>
<dbReference type="Proteomes" id="UP001583177">
    <property type="component" value="Unassembled WGS sequence"/>
</dbReference>
<feature type="region of interest" description="Disordered" evidence="1">
    <location>
        <begin position="81"/>
        <end position="124"/>
    </location>
</feature>
<sequence length="579" mass="65539">MSEVQGPPLRVARASVTPRSPMSHRMESWGLDIVDQQGSSPLFNGRIPAEIRTLIFQFTLAESTVPALDRPVQHAFFSRDDHEELDDEPEPDLETGPAVQADEESAQPSSVEDGHAPAPAVQMPPTSFLSPYKHHSSGWDWGSKIFYSARGPGWCPQSPMTYFSGFDPEAARHIRNLQFFLQMYFLEGSLMDMVTGVHRVFGRRMRLPFTAGNPQPLQPLVPPAPFNPHPPGIPPVPVPVHLHPPGNLHPPFSVFLRNPGNPQPPRPSVSDPSEFGPMRAWRVTEHVTSLRIYLRRTDWWNWETNAPLVISPLSSPSSRPTLQQMHDSMRVSFEADQQLEPQLRSSLPSTVQQWRCWGLLFLRMTNLQTLSIDFETSEDKKSEMETIVDWAHQHWRFPVLRRLSGDARDPFTIEQLRSKGHECPVDLAPWSQDLDVLTAADQPVQKTSWRGLPHHFADQCPGCSMNWSVSNVTCDCADCKKKHKLTSLGKGPQMLVWSVNWTRKKLPRGAEEGTSAAEGSQEPRNQPQPSTVPDRQQDNARPSNVGTESHVLSMLPEDAQHRSRRRRELYELMNREVVF</sequence>
<keyword evidence="3" id="KW-1185">Reference proteome</keyword>
<proteinExistence type="predicted"/>